<dbReference type="Pfam" id="PF08719">
    <property type="entry name" value="NADAR"/>
    <property type="match status" value="1"/>
</dbReference>
<accession>A0AAD7K2D4</accession>
<dbReference type="SUPFAM" id="SSF143990">
    <property type="entry name" value="YbiA-like"/>
    <property type="match status" value="1"/>
</dbReference>
<feature type="domain" description="NADAR" evidence="1">
    <location>
        <begin position="4"/>
        <end position="134"/>
    </location>
</feature>
<keyword evidence="3" id="KW-1185">Reference proteome</keyword>
<name>A0AAD7K2D4_9AGAR</name>
<dbReference type="CDD" id="cd15457">
    <property type="entry name" value="NADAR"/>
    <property type="match status" value="1"/>
</dbReference>
<dbReference type="AlphaFoldDB" id="A0AAD7K2D4"/>
<dbReference type="EMBL" id="JARJLG010000011">
    <property type="protein sequence ID" value="KAJ7776895.1"/>
    <property type="molecule type" value="Genomic_DNA"/>
</dbReference>
<dbReference type="InterPro" id="IPR012816">
    <property type="entry name" value="NADAR"/>
</dbReference>
<dbReference type="Proteomes" id="UP001215280">
    <property type="component" value="Unassembled WGS sequence"/>
</dbReference>
<feature type="non-terminal residue" evidence="2">
    <location>
        <position position="1"/>
    </location>
</feature>
<comment type="caution">
    <text evidence="2">The sequence shown here is derived from an EMBL/GenBank/DDBJ whole genome shotgun (WGS) entry which is preliminary data.</text>
</comment>
<evidence type="ECO:0000313" key="2">
    <source>
        <dbReference type="EMBL" id="KAJ7776895.1"/>
    </source>
</evidence>
<dbReference type="Gene3D" id="1.10.357.40">
    <property type="entry name" value="YbiA-like"/>
    <property type="match status" value="1"/>
</dbReference>
<proteinExistence type="predicted"/>
<reference evidence="2" key="1">
    <citation type="submission" date="2023-03" db="EMBL/GenBank/DDBJ databases">
        <title>Massive genome expansion in bonnet fungi (Mycena s.s.) driven by repeated elements and novel gene families across ecological guilds.</title>
        <authorList>
            <consortium name="Lawrence Berkeley National Laboratory"/>
            <person name="Harder C.B."/>
            <person name="Miyauchi S."/>
            <person name="Viragh M."/>
            <person name="Kuo A."/>
            <person name="Thoen E."/>
            <person name="Andreopoulos B."/>
            <person name="Lu D."/>
            <person name="Skrede I."/>
            <person name="Drula E."/>
            <person name="Henrissat B."/>
            <person name="Morin E."/>
            <person name="Kohler A."/>
            <person name="Barry K."/>
            <person name="LaButti K."/>
            <person name="Morin E."/>
            <person name="Salamov A."/>
            <person name="Lipzen A."/>
            <person name="Mereny Z."/>
            <person name="Hegedus B."/>
            <person name="Baldrian P."/>
            <person name="Stursova M."/>
            <person name="Weitz H."/>
            <person name="Taylor A."/>
            <person name="Grigoriev I.V."/>
            <person name="Nagy L.G."/>
            <person name="Martin F."/>
            <person name="Kauserud H."/>
        </authorList>
    </citation>
    <scope>NUCLEOTIDE SEQUENCE</scope>
    <source>
        <strain evidence="2">CBHHK188m</strain>
    </source>
</reference>
<dbReference type="InterPro" id="IPR037238">
    <property type="entry name" value="YbiA-like_sf"/>
</dbReference>
<gene>
    <name evidence="2" type="ORF">DFH07DRAFT_731485</name>
</gene>
<organism evidence="2 3">
    <name type="scientific">Mycena maculata</name>
    <dbReference type="NCBI Taxonomy" id="230809"/>
    <lineage>
        <taxon>Eukaryota</taxon>
        <taxon>Fungi</taxon>
        <taxon>Dikarya</taxon>
        <taxon>Basidiomycota</taxon>
        <taxon>Agaricomycotina</taxon>
        <taxon>Agaricomycetes</taxon>
        <taxon>Agaricomycetidae</taxon>
        <taxon>Agaricales</taxon>
        <taxon>Marasmiineae</taxon>
        <taxon>Mycenaceae</taxon>
        <taxon>Mycena</taxon>
    </lineage>
</organism>
<dbReference type="NCBIfam" id="TIGR02464">
    <property type="entry name" value="ribofla_fusion"/>
    <property type="match status" value="1"/>
</dbReference>
<evidence type="ECO:0000259" key="1">
    <source>
        <dbReference type="Pfam" id="PF08719"/>
    </source>
</evidence>
<protein>
    <recommendedName>
        <fullName evidence="1">NADAR domain-containing protein</fullName>
    </recommendedName>
</protein>
<sequence>YYGFSNSSPYPVQYNGKNYPTSEHLFQAFKYMDNHPEIAEKIRTVSKSPNDAYWHSQAHSAYQHPDWDRMRTSKMEIALWHKVSQNEDLRLKLLETGDAELIHYTDNEFWGVGKNRQGRNEEGKALERVRNGLRGSK</sequence>
<evidence type="ECO:0000313" key="3">
    <source>
        <dbReference type="Proteomes" id="UP001215280"/>
    </source>
</evidence>